<sequence length="143" mass="15727">MKVRDIMTQNILAVDEEESVLKASQIMRDANVGAVPVRSGDEIVGIITDRDIVLRNVAEGQDVNNTLCKDVMTDNVVTCTPDMDVDEVARLMAENQIRRIPVVEDGKIVGMVSLGDLATQRQLQDEAEDALKNISTPSMPDFQ</sequence>
<accession>A0A7C8HF79</accession>
<dbReference type="SUPFAM" id="SSF54631">
    <property type="entry name" value="CBS-domain pair"/>
    <property type="match status" value="1"/>
</dbReference>
<evidence type="ECO:0000313" key="4">
    <source>
        <dbReference type="EMBL" id="KAE9635431.1"/>
    </source>
</evidence>
<dbReference type="PANTHER" id="PTHR43080">
    <property type="entry name" value="CBS DOMAIN-CONTAINING PROTEIN CBSX3, MITOCHONDRIAL"/>
    <property type="match status" value="1"/>
</dbReference>
<dbReference type="OrthoDB" id="9802114at2"/>
<keyword evidence="5" id="KW-1185">Reference proteome</keyword>
<reference evidence="4 5" key="1">
    <citation type="submission" date="2019-12" db="EMBL/GenBank/DDBJ databases">
        <title>Defluviitalea raffinosedens, isolated from a biogas fermenter, genome sequencing and characterization.</title>
        <authorList>
            <person name="Rettenmaier R."/>
            <person name="Schneider M."/>
            <person name="Neuhaus K."/>
            <person name="Liebl W."/>
            <person name="Zverlov V."/>
        </authorList>
    </citation>
    <scope>NUCLEOTIDE SEQUENCE [LARGE SCALE GENOMIC DNA]</scope>
    <source>
        <strain evidence="4 5">249c-K6</strain>
    </source>
</reference>
<proteinExistence type="predicted"/>
<dbReference type="Pfam" id="PF00571">
    <property type="entry name" value="CBS"/>
    <property type="match status" value="2"/>
</dbReference>
<dbReference type="PROSITE" id="PS51371">
    <property type="entry name" value="CBS"/>
    <property type="match status" value="2"/>
</dbReference>
<dbReference type="RefSeq" id="WP_158739679.1">
    <property type="nucleotide sequence ID" value="NZ_JAFBEP010000001.1"/>
</dbReference>
<evidence type="ECO:0000259" key="3">
    <source>
        <dbReference type="PROSITE" id="PS51371"/>
    </source>
</evidence>
<evidence type="ECO:0000313" key="5">
    <source>
        <dbReference type="Proteomes" id="UP000483018"/>
    </source>
</evidence>
<feature type="domain" description="CBS" evidence="3">
    <location>
        <begin position="7"/>
        <end position="63"/>
    </location>
</feature>
<gene>
    <name evidence="4" type="ORF">GND95_04595</name>
</gene>
<dbReference type="InterPro" id="IPR000644">
    <property type="entry name" value="CBS_dom"/>
</dbReference>
<dbReference type="InterPro" id="IPR051257">
    <property type="entry name" value="Diverse_CBS-Domain"/>
</dbReference>
<feature type="domain" description="CBS" evidence="3">
    <location>
        <begin position="72"/>
        <end position="128"/>
    </location>
</feature>
<dbReference type="CDD" id="cd04622">
    <property type="entry name" value="CBS_pair_HRP1_like"/>
    <property type="match status" value="1"/>
</dbReference>
<keyword evidence="1 2" id="KW-0129">CBS domain</keyword>
<organism evidence="4 5">
    <name type="scientific">Defluviitalea raffinosedens</name>
    <dbReference type="NCBI Taxonomy" id="1450156"/>
    <lineage>
        <taxon>Bacteria</taxon>
        <taxon>Bacillati</taxon>
        <taxon>Bacillota</taxon>
        <taxon>Clostridia</taxon>
        <taxon>Lachnospirales</taxon>
        <taxon>Defluviitaleaceae</taxon>
        <taxon>Defluviitalea</taxon>
    </lineage>
</organism>
<dbReference type="PANTHER" id="PTHR43080:SF2">
    <property type="entry name" value="CBS DOMAIN-CONTAINING PROTEIN"/>
    <property type="match status" value="1"/>
</dbReference>
<protein>
    <submittedName>
        <fullName evidence="4">CBS domain-containing protein</fullName>
    </submittedName>
</protein>
<name>A0A7C8HF79_9FIRM</name>
<dbReference type="EMBL" id="WSLF01000003">
    <property type="protein sequence ID" value="KAE9635431.1"/>
    <property type="molecule type" value="Genomic_DNA"/>
</dbReference>
<dbReference type="Gene3D" id="3.10.580.10">
    <property type="entry name" value="CBS-domain"/>
    <property type="match status" value="1"/>
</dbReference>
<dbReference type="AlphaFoldDB" id="A0A7C8HF79"/>
<dbReference type="SMART" id="SM00116">
    <property type="entry name" value="CBS"/>
    <property type="match status" value="2"/>
</dbReference>
<dbReference type="Proteomes" id="UP000483018">
    <property type="component" value="Unassembled WGS sequence"/>
</dbReference>
<dbReference type="InterPro" id="IPR046342">
    <property type="entry name" value="CBS_dom_sf"/>
</dbReference>
<evidence type="ECO:0000256" key="1">
    <source>
        <dbReference type="ARBA" id="ARBA00023122"/>
    </source>
</evidence>
<comment type="caution">
    <text evidence="4">The sequence shown here is derived from an EMBL/GenBank/DDBJ whole genome shotgun (WGS) entry which is preliminary data.</text>
</comment>
<evidence type="ECO:0000256" key="2">
    <source>
        <dbReference type="PROSITE-ProRule" id="PRU00703"/>
    </source>
</evidence>